<dbReference type="PANTHER" id="PTHR30008">
    <property type="entry name" value="EXODEOXYRIBONUCLEASE 7 LARGE SUBUNIT"/>
    <property type="match status" value="1"/>
</dbReference>
<comment type="subcellular location">
    <subcellularLocation>
        <location evidence="5 6">Cytoplasm</location>
    </subcellularLocation>
</comment>
<comment type="function">
    <text evidence="5">Bidirectionally degrades single-stranded DNA into large acid-insoluble oligonucleotides, which are then degraded further into small acid-soluble oligonucleotides.</text>
</comment>
<keyword evidence="3 5" id="KW-0378">Hydrolase</keyword>
<dbReference type="NCBIfam" id="TIGR00237">
    <property type="entry name" value="xseA"/>
    <property type="match status" value="1"/>
</dbReference>
<dbReference type="HAMAP" id="MF_00378">
    <property type="entry name" value="Exonuc_7_L"/>
    <property type="match status" value="1"/>
</dbReference>
<feature type="domain" description="Exonuclease VII large subunit C-terminal" evidence="8">
    <location>
        <begin position="122"/>
        <end position="343"/>
    </location>
</feature>
<dbReference type="InterPro" id="IPR003753">
    <property type="entry name" value="Exonuc_VII_L"/>
</dbReference>
<evidence type="ECO:0000256" key="3">
    <source>
        <dbReference type="ARBA" id="ARBA00022801"/>
    </source>
</evidence>
<evidence type="ECO:0000256" key="7">
    <source>
        <dbReference type="SAM" id="Coils"/>
    </source>
</evidence>
<dbReference type="Proteomes" id="UP000738376">
    <property type="component" value="Unassembled WGS sequence"/>
</dbReference>
<dbReference type="Pfam" id="PF02601">
    <property type="entry name" value="Exonuc_VII_L"/>
    <property type="match status" value="1"/>
</dbReference>
<evidence type="ECO:0000259" key="8">
    <source>
        <dbReference type="Pfam" id="PF02601"/>
    </source>
</evidence>
<evidence type="ECO:0000256" key="4">
    <source>
        <dbReference type="ARBA" id="ARBA00022839"/>
    </source>
</evidence>
<evidence type="ECO:0000256" key="2">
    <source>
        <dbReference type="ARBA" id="ARBA00022722"/>
    </source>
</evidence>
<dbReference type="CDD" id="cd04489">
    <property type="entry name" value="ExoVII_LU_OBF"/>
    <property type="match status" value="1"/>
</dbReference>
<evidence type="ECO:0000313" key="10">
    <source>
        <dbReference type="EMBL" id="NMF57827.1"/>
    </source>
</evidence>
<keyword evidence="11" id="KW-1185">Reference proteome</keyword>
<reference evidence="10 11" key="1">
    <citation type="submission" date="2020-03" db="EMBL/GenBank/DDBJ databases">
        <title>Draft Genome Sequence of 2-Methylisoborneol Producing Pseudanabaena yagii Strain GIHE-NHR1 Isolated from North Han River in South Korea.</title>
        <authorList>
            <person name="Jeong J."/>
        </authorList>
    </citation>
    <scope>NUCLEOTIDE SEQUENCE [LARGE SCALE GENOMIC DNA]</scope>
    <source>
        <strain evidence="10 11">GIHE-NHR1</strain>
    </source>
</reference>
<dbReference type="Pfam" id="PF13742">
    <property type="entry name" value="tRNA_anti_2"/>
    <property type="match status" value="1"/>
</dbReference>
<proteinExistence type="inferred from homology"/>
<comment type="similarity">
    <text evidence="5 6">Belongs to the XseA family.</text>
</comment>
<evidence type="ECO:0000259" key="9">
    <source>
        <dbReference type="Pfam" id="PF13742"/>
    </source>
</evidence>
<comment type="subunit">
    <text evidence="5">Heterooligomer composed of large and small subunits.</text>
</comment>
<keyword evidence="2 5" id="KW-0540">Nuclease</keyword>
<dbReference type="EMBL" id="JAAVJL010000001">
    <property type="protein sequence ID" value="NMF57827.1"/>
    <property type="molecule type" value="Genomic_DNA"/>
</dbReference>
<dbReference type="InterPro" id="IPR020579">
    <property type="entry name" value="Exonuc_VII_lsu_C"/>
</dbReference>
<dbReference type="GO" id="GO:0008855">
    <property type="term" value="F:exodeoxyribonuclease VII activity"/>
    <property type="evidence" value="ECO:0007669"/>
    <property type="project" value="UniProtKB-EC"/>
</dbReference>
<keyword evidence="4 5" id="KW-0269">Exonuclease</keyword>
<dbReference type="InterPro" id="IPR025824">
    <property type="entry name" value="OB-fold_nuc-bd_dom"/>
</dbReference>
<sequence>MGSSKNAMTVANLTQAITLLLREEIGIVRVTGEISGFTTAASGHRYFTLKDESAQIDCVMWASRSLSFRPKNGMQVVVQGRLTVYAPRGRYQIDCDRMTAAGEGDLYLAFAALKEELAERGYFDPEHKRDIPSLPLKIGVVTSPTGAVIQDILSTLNRRSPHCQIYLCPATVQGETAPDEIAGAIATLQNTDADVLIVGRGGGSIEDLWAFNTLPVAEAIYHSRIPIISAVGHETDFTIADFVADLRAATPTAAAEIVSQCDRDTLLQQLDFWENSLTRSVQQEMQNYRQRLNSLTNSYALQNFSDRLHDRAQQLDEAEQSMQKSLIRHLRQSSTKLDRITAHLRSLHPLSPLHRGFALLKVGDRLLTNDQSLSEFAGTFAKVEIVRSSEIAQVSIEQVIEKAYDRPE</sequence>
<comment type="caution">
    <text evidence="10">The sequence shown here is derived from an EMBL/GenBank/DDBJ whole genome shotgun (WGS) entry which is preliminary data.</text>
</comment>
<evidence type="ECO:0000313" key="11">
    <source>
        <dbReference type="Proteomes" id="UP000738376"/>
    </source>
</evidence>
<accession>A0ABX1LNX9</accession>
<organism evidence="10 11">
    <name type="scientific">Pseudanabaena yagii GIHE-NHR1</name>
    <dbReference type="NCBI Taxonomy" id="2722753"/>
    <lineage>
        <taxon>Bacteria</taxon>
        <taxon>Bacillati</taxon>
        <taxon>Cyanobacteriota</taxon>
        <taxon>Cyanophyceae</taxon>
        <taxon>Pseudanabaenales</taxon>
        <taxon>Pseudanabaenaceae</taxon>
        <taxon>Pseudanabaena</taxon>
        <taxon>Pseudanabaena yagii</taxon>
    </lineage>
</organism>
<dbReference type="PANTHER" id="PTHR30008:SF0">
    <property type="entry name" value="EXODEOXYRIBONUCLEASE 7 LARGE SUBUNIT"/>
    <property type="match status" value="1"/>
</dbReference>
<evidence type="ECO:0000256" key="1">
    <source>
        <dbReference type="ARBA" id="ARBA00022490"/>
    </source>
</evidence>
<keyword evidence="7" id="KW-0175">Coiled coil</keyword>
<dbReference type="EC" id="3.1.11.6" evidence="5"/>
<comment type="catalytic activity">
    <reaction evidence="5 6">
        <text>Exonucleolytic cleavage in either 5'- to 3'- or 3'- to 5'-direction to yield nucleoside 5'-phosphates.</text>
        <dbReference type="EC" id="3.1.11.6"/>
    </reaction>
</comment>
<feature type="coiled-coil region" evidence="7">
    <location>
        <begin position="278"/>
        <end position="321"/>
    </location>
</feature>
<feature type="domain" description="OB-fold nucleic acid binding" evidence="9">
    <location>
        <begin position="8"/>
        <end position="98"/>
    </location>
</feature>
<gene>
    <name evidence="5 10" type="primary">xseA</name>
    <name evidence="10" type="ORF">HC246_07295</name>
</gene>
<evidence type="ECO:0000256" key="6">
    <source>
        <dbReference type="RuleBase" id="RU004355"/>
    </source>
</evidence>
<protein>
    <recommendedName>
        <fullName evidence="5">Exodeoxyribonuclease 7 large subunit</fullName>
        <ecNumber evidence="5">3.1.11.6</ecNumber>
    </recommendedName>
    <alternativeName>
        <fullName evidence="5">Exodeoxyribonuclease VII large subunit</fullName>
        <shortName evidence="5">Exonuclease VII large subunit</shortName>
    </alternativeName>
</protein>
<keyword evidence="1 5" id="KW-0963">Cytoplasm</keyword>
<evidence type="ECO:0000256" key="5">
    <source>
        <dbReference type="HAMAP-Rule" id="MF_00378"/>
    </source>
</evidence>
<name>A0ABX1LNX9_9CYAN</name>
<dbReference type="RefSeq" id="WP_169362811.1">
    <property type="nucleotide sequence ID" value="NZ_JAAVJL010000001.1"/>
</dbReference>